<dbReference type="WormBase" id="C17E7.7b">
    <property type="protein sequence ID" value="CE51579"/>
    <property type="gene ID" value="WBGene00015902"/>
    <property type="gene designation" value="nhr-159"/>
</dbReference>
<evidence type="ECO:0000256" key="3">
    <source>
        <dbReference type="ARBA" id="ARBA00022771"/>
    </source>
</evidence>
<dbReference type="Proteomes" id="UP000001940">
    <property type="component" value="Chromosome V"/>
</dbReference>
<dbReference type="Pfam" id="PF00105">
    <property type="entry name" value="zf-C4"/>
    <property type="match status" value="1"/>
</dbReference>
<name>A0A168H3P3_CAEEL</name>
<dbReference type="Gene3D" id="1.10.565.10">
    <property type="entry name" value="Retinoid X Receptor"/>
    <property type="match status" value="1"/>
</dbReference>
<dbReference type="PROSITE" id="PS51843">
    <property type="entry name" value="NR_LBD"/>
    <property type="match status" value="1"/>
</dbReference>
<dbReference type="InterPro" id="IPR001628">
    <property type="entry name" value="Znf_hrmn_rcpt"/>
</dbReference>
<evidence type="ECO:0000256" key="8">
    <source>
        <dbReference type="ARBA" id="ARBA00023170"/>
    </source>
</evidence>
<keyword evidence="5" id="KW-0805">Transcription regulation</keyword>
<evidence type="ECO:0000256" key="4">
    <source>
        <dbReference type="ARBA" id="ARBA00022833"/>
    </source>
</evidence>
<dbReference type="CDD" id="cd06157">
    <property type="entry name" value="NR_LBD"/>
    <property type="match status" value="1"/>
</dbReference>
<dbReference type="GeneID" id="182732"/>
<dbReference type="ExpressionAtlas" id="A0A168H3P3">
    <property type="expression patterns" value="baseline"/>
</dbReference>
<proteinExistence type="inferred from homology"/>
<feature type="domain" description="Nuclear receptor" evidence="10">
    <location>
        <begin position="1"/>
        <end position="55"/>
    </location>
</feature>
<evidence type="ECO:0000313" key="14">
    <source>
        <dbReference type="WormBase" id="C17E7.7b"/>
    </source>
</evidence>
<dbReference type="PANTHER" id="PTHR45886">
    <property type="entry name" value="NUCLEAR HORMONE RECEPTOR FAMILY-RELATED-RELATED"/>
    <property type="match status" value="1"/>
</dbReference>
<keyword evidence="13" id="KW-1185">Reference proteome</keyword>
<dbReference type="PANTHER" id="PTHR45886:SF5">
    <property type="entry name" value="NUCLEAR HORMONE RECEPTOR FAMILY"/>
    <property type="match status" value="1"/>
</dbReference>
<evidence type="ECO:0000256" key="6">
    <source>
        <dbReference type="ARBA" id="ARBA00023125"/>
    </source>
</evidence>
<dbReference type="OrthoDB" id="5788196at2759"/>
<keyword evidence="9" id="KW-0539">Nucleus</keyword>
<gene>
    <name evidence="12 14" type="primary">nhr-159</name>
    <name evidence="14" type="ORF">C17E7.7</name>
    <name evidence="12" type="ORF">CELE_C17E7.7</name>
</gene>
<dbReference type="GO" id="GO:0043565">
    <property type="term" value="F:sequence-specific DNA binding"/>
    <property type="evidence" value="ECO:0007669"/>
    <property type="project" value="InterPro"/>
</dbReference>
<dbReference type="Gene3D" id="3.30.50.10">
    <property type="entry name" value="Erythroid Transcription Factor GATA-1, subunit A"/>
    <property type="match status" value="1"/>
</dbReference>
<dbReference type="Pfam" id="PF00104">
    <property type="entry name" value="Hormone_recep"/>
    <property type="match status" value="1"/>
</dbReference>
<evidence type="ECO:0000256" key="1">
    <source>
        <dbReference type="ARBA" id="ARBA00005993"/>
    </source>
</evidence>
<keyword evidence="7" id="KW-0804">Transcription</keyword>
<keyword evidence="8" id="KW-0675">Receptor</keyword>
<organism evidence="12 13">
    <name type="scientific">Caenorhabditis elegans</name>
    <dbReference type="NCBI Taxonomy" id="6239"/>
    <lineage>
        <taxon>Eukaryota</taxon>
        <taxon>Metazoa</taxon>
        <taxon>Ecdysozoa</taxon>
        <taxon>Nematoda</taxon>
        <taxon>Chromadorea</taxon>
        <taxon>Rhabditida</taxon>
        <taxon>Rhabditina</taxon>
        <taxon>Rhabditomorpha</taxon>
        <taxon>Rhabditoidea</taxon>
        <taxon>Rhabditidae</taxon>
        <taxon>Peloderinae</taxon>
        <taxon>Caenorhabditis</taxon>
    </lineage>
</organism>
<reference evidence="12 13" key="1">
    <citation type="journal article" date="1998" name="Science">
        <title>Genome sequence of the nematode C. elegans: a platform for investigating biology.</title>
        <authorList>
            <consortium name="The C. elegans sequencing consortium"/>
            <person name="Sulson J.E."/>
            <person name="Waterston R."/>
        </authorList>
    </citation>
    <scope>NUCLEOTIDE SEQUENCE [LARGE SCALE GENOMIC DNA]</scope>
    <source>
        <strain evidence="12 13">Bristol N2</strain>
    </source>
</reference>
<protein>
    <submittedName>
        <fullName evidence="12">NR LBD domain-containing protein</fullName>
    </submittedName>
</protein>
<dbReference type="AlphaFoldDB" id="A0A168H3P3"/>
<dbReference type="SMR" id="A0A168H3P3"/>
<evidence type="ECO:0000313" key="12">
    <source>
        <dbReference type="EMBL" id="SAP35554.1"/>
    </source>
</evidence>
<dbReference type="PROSITE" id="PS51030">
    <property type="entry name" value="NUCLEAR_REC_DBD_2"/>
    <property type="match status" value="1"/>
</dbReference>
<dbReference type="SUPFAM" id="SSF57716">
    <property type="entry name" value="Glucocorticoid receptor-like (DNA-binding domain)"/>
    <property type="match status" value="1"/>
</dbReference>
<dbReference type="InterPro" id="IPR035500">
    <property type="entry name" value="NHR-like_dom_sf"/>
</dbReference>
<dbReference type="GO" id="GO:0008270">
    <property type="term" value="F:zinc ion binding"/>
    <property type="evidence" value="ECO:0007669"/>
    <property type="project" value="UniProtKB-KW"/>
</dbReference>
<dbReference type="Bgee" id="WBGene00015902">
    <property type="expression patterns" value="Expressed in larva"/>
</dbReference>
<evidence type="ECO:0000259" key="10">
    <source>
        <dbReference type="PROSITE" id="PS51030"/>
    </source>
</evidence>
<dbReference type="SMART" id="SM00430">
    <property type="entry name" value="HOLI"/>
    <property type="match status" value="1"/>
</dbReference>
<sequence>MFFRRVVTEKLEYTCKCSNNCFEGFSEDSTIYPKCKSCRYQECLKFGMNYAFRKQKRLLEIRNKKDDELDAIIDGLRYLDNHRRETLRTKFTISNPTLQEMVEKKGLETYVKTPKEQLRPQDWSFFALYTTVEFLSNMPFMSKLQTAEKMCLLRNSASKCSLFAGAMRSFNEKKAEMITVDGQDIYPNSILDFVGSSGGAREFLGRIKSMVVGKLAELTVLREEFLLISSIIFCNPDVFYEPENSAAQSKVASQQQEFTAALLHFCMCKYGLNGPSRFTQLLSLCPIIQRNFDDLQFLTMMFRMKRADIKFRNIVEELI</sequence>
<evidence type="ECO:0000256" key="5">
    <source>
        <dbReference type="ARBA" id="ARBA00023015"/>
    </source>
</evidence>
<keyword evidence="3" id="KW-0863">Zinc-finger</keyword>
<evidence type="ECO:0000256" key="7">
    <source>
        <dbReference type="ARBA" id="ARBA00023163"/>
    </source>
</evidence>
<keyword evidence="2" id="KW-0479">Metal-binding</keyword>
<evidence type="ECO:0000256" key="2">
    <source>
        <dbReference type="ARBA" id="ARBA00022723"/>
    </source>
</evidence>
<dbReference type="GO" id="GO:0003700">
    <property type="term" value="F:DNA-binding transcription factor activity"/>
    <property type="evidence" value="ECO:0007669"/>
    <property type="project" value="InterPro"/>
</dbReference>
<evidence type="ECO:0000256" key="9">
    <source>
        <dbReference type="ARBA" id="ARBA00023242"/>
    </source>
</evidence>
<dbReference type="SMART" id="SM00399">
    <property type="entry name" value="ZnF_C4"/>
    <property type="match status" value="1"/>
</dbReference>
<accession>A0A168H3P3</accession>
<feature type="domain" description="NR LBD" evidence="11">
    <location>
        <begin position="94"/>
        <end position="319"/>
    </location>
</feature>
<dbReference type="SUPFAM" id="SSF48508">
    <property type="entry name" value="Nuclear receptor ligand-binding domain"/>
    <property type="match status" value="1"/>
</dbReference>
<evidence type="ECO:0000313" key="13">
    <source>
        <dbReference type="Proteomes" id="UP000001940"/>
    </source>
</evidence>
<comment type="similarity">
    <text evidence="1">Belongs to the nuclear hormone receptor family.</text>
</comment>
<dbReference type="KEGG" id="cel:CELE_C17E7.7"/>
<dbReference type="InterPro" id="IPR000536">
    <property type="entry name" value="Nucl_hrmn_rcpt_lig-bd"/>
</dbReference>
<dbReference type="AGR" id="WB:WBGene00015902"/>
<dbReference type="RefSeq" id="NP_001317797.1">
    <property type="nucleotide sequence ID" value="NM_001330817.3"/>
</dbReference>
<keyword evidence="6" id="KW-0238">DNA-binding</keyword>
<dbReference type="CTD" id="182732"/>
<dbReference type="EMBL" id="BX284605">
    <property type="protein sequence ID" value="SAP35554.1"/>
    <property type="molecule type" value="Genomic_DNA"/>
</dbReference>
<keyword evidence="4" id="KW-0862">Zinc</keyword>
<evidence type="ECO:0000259" key="11">
    <source>
        <dbReference type="PROSITE" id="PS51843"/>
    </source>
</evidence>
<dbReference type="InterPro" id="IPR013088">
    <property type="entry name" value="Znf_NHR/GATA"/>
</dbReference>